<gene>
    <name evidence="1" type="ORF">N3K66_003797</name>
</gene>
<sequence length="1191" mass="131882">MLTPTVLNRFGWLYASGNTPAANLARGVPKDQNADILSLGCGDLRNVLYTCYVEDDFARKLDFTCCDYDENIIGRNLILLTFLVDKENALSADNLWDIYYHFYVDNATTQRIVERAQKLAPLLKSSSSWAASSYGKTIKFCDDATLHDAREICKRIIEEGTKPLSQRARNMSENIQLSKQILEQATGGTPSNIVTGMRSAAPLSLQSKDAIPTAYGQYWIDGRVMPRSKEEKEQFEDPNPMFSALVSRQERLHYGTDPILGFHLASAFAPIAAASPLRPVTQKDCPAVAVTAQLQFSQWVKAFKNALKRGLVVRLVVADVFSFCYTLINAATTKETSANWFRRQWDHKTLDLSQAHYGPSRENRVAFDVIDTSNLADHVGGLNILAATASLLKNEYWATIHTELLIDKGQSDKDALNLLLCGPSITMSMLLGVTPVQYWTGAKMESHSDEIFISMMQGEKAEKQIYSRLAWKRDEHFSVQPEGRGKLHAGPKQVVDILFQVYLRMFARESMSPSMITSTSRDQVYSAYQCTGLAALMKSIQPRLETDWNAVCKELVMSISKDRTLVLSTNHCQELMGQFYMVGLVEDPFSAAEMPFPKSKKWWSDIPMVAVTLAIERKAIDRVFQGSIQSEMASPTIYGMITASETDELQYLNAFTDVHLLFGEVNKVDEGTQLDVTVDAAGWAGSASLLASFYVPSSALNFATDSTVVQLSVLPGMQSIMAFGKNLGPEMSIYEAKFGDKAKVFISKNIPGQSSYPKLGEMASLRETIDNRNGSSTKLMVDTASTRFKTVTAHVDITSDSGKKLLKDKVPIELEQTGPFTIDIVFGQDAHRFPAKFPVPVTMEGSRTRVARNSAYIEVIAPIAQPLVTPTLSDFIFPTVLNTSGLPVTLNAPHISLDKLPILDVEKKEQMGFLTTSTSFQFSTRERRIREGNPSSSGLADDLRVNFKESIFTMYMLASGLQGGQTGLFAINNPEKGGNHMLIVVSAFRLDADTASTVLDAAVLPLTVNQIASGVMNDFLMVLSQLQCASISVNDAELEMWKKALPALAERCRTWSHKPKCEYKKKGATVPVSLEDGQQVLCSCGQGKLPKDFIDLPEWDKAAPYATRIAISTVFPVPYVEEVVDTTTMPQMPSSSGAAGKERCRSCGKSEDQVDGSLKSCRRCRMAKYCSVDCQRKDWRTHRAECEDFDL</sequence>
<proteinExistence type="predicted"/>
<evidence type="ECO:0000313" key="2">
    <source>
        <dbReference type="Proteomes" id="UP001163324"/>
    </source>
</evidence>
<keyword evidence="2" id="KW-1185">Reference proteome</keyword>
<accession>A0ACC0V6H5</accession>
<comment type="caution">
    <text evidence="1">The sequence shown here is derived from an EMBL/GenBank/DDBJ whole genome shotgun (WGS) entry which is preliminary data.</text>
</comment>
<organism evidence="1 2">
    <name type="scientific">Trichothecium roseum</name>
    <dbReference type="NCBI Taxonomy" id="47278"/>
    <lineage>
        <taxon>Eukaryota</taxon>
        <taxon>Fungi</taxon>
        <taxon>Dikarya</taxon>
        <taxon>Ascomycota</taxon>
        <taxon>Pezizomycotina</taxon>
        <taxon>Sordariomycetes</taxon>
        <taxon>Hypocreomycetidae</taxon>
        <taxon>Hypocreales</taxon>
        <taxon>Hypocreales incertae sedis</taxon>
        <taxon>Trichothecium</taxon>
    </lineage>
</organism>
<protein>
    <submittedName>
        <fullName evidence="1">Uncharacterized protein</fullName>
    </submittedName>
</protein>
<evidence type="ECO:0000313" key="1">
    <source>
        <dbReference type="EMBL" id="KAI9901980.1"/>
    </source>
</evidence>
<dbReference type="EMBL" id="CM047942">
    <property type="protein sequence ID" value="KAI9901980.1"/>
    <property type="molecule type" value="Genomic_DNA"/>
</dbReference>
<dbReference type="Proteomes" id="UP001163324">
    <property type="component" value="Chromosome 3"/>
</dbReference>
<name>A0ACC0V6H5_9HYPO</name>
<reference evidence="1" key="1">
    <citation type="submission" date="2022-10" db="EMBL/GenBank/DDBJ databases">
        <title>Complete Genome of Trichothecium roseum strain YXFP-22015, a Plant Pathogen Isolated from Citrus.</title>
        <authorList>
            <person name="Wang Y."/>
            <person name="Zhu L."/>
        </authorList>
    </citation>
    <scope>NUCLEOTIDE SEQUENCE</scope>
    <source>
        <strain evidence="1">YXFP-22015</strain>
    </source>
</reference>